<dbReference type="Proteomes" id="UP000282311">
    <property type="component" value="Unassembled WGS sequence"/>
</dbReference>
<accession>A0A3B0CIZ4</accession>
<evidence type="ECO:0000259" key="2">
    <source>
        <dbReference type="Pfam" id="PF01636"/>
    </source>
</evidence>
<dbReference type="Pfam" id="PF01636">
    <property type="entry name" value="APH"/>
    <property type="match status" value="1"/>
</dbReference>
<dbReference type="OrthoDB" id="48950at2"/>
<comment type="caution">
    <text evidence="3">The sequence shown here is derived from an EMBL/GenBank/DDBJ whole genome shotgun (WGS) entry which is preliminary data.</text>
</comment>
<dbReference type="EMBL" id="RBAH01000005">
    <property type="protein sequence ID" value="RKN85172.1"/>
    <property type="molecule type" value="Genomic_DNA"/>
</dbReference>
<reference evidence="3 4" key="1">
    <citation type="journal article" date="2007" name="Int. J. Syst. Evol. Microbiol.">
        <title>Paenibacillus ginsengarvi sp. nov., isolated from soil from ginseng cultivation.</title>
        <authorList>
            <person name="Yoon M.H."/>
            <person name="Ten L.N."/>
            <person name="Im W.T."/>
        </authorList>
    </citation>
    <scope>NUCLEOTIDE SEQUENCE [LARGE SCALE GENOMIC DNA]</scope>
    <source>
        <strain evidence="3 4">KCTC 13059</strain>
    </source>
</reference>
<dbReference type="GO" id="GO:0009088">
    <property type="term" value="P:threonine biosynthetic process"/>
    <property type="evidence" value="ECO:0007669"/>
    <property type="project" value="TreeGrafter"/>
</dbReference>
<keyword evidence="4" id="KW-1185">Reference proteome</keyword>
<dbReference type="AlphaFoldDB" id="A0A3B0CIZ4"/>
<organism evidence="3 4">
    <name type="scientific">Paenibacillus ginsengarvi</name>
    <dbReference type="NCBI Taxonomy" id="400777"/>
    <lineage>
        <taxon>Bacteria</taxon>
        <taxon>Bacillati</taxon>
        <taxon>Bacillota</taxon>
        <taxon>Bacilli</taxon>
        <taxon>Bacillales</taxon>
        <taxon>Paenibacillaceae</taxon>
        <taxon>Paenibacillus</taxon>
    </lineage>
</organism>
<dbReference type="GO" id="GO:0004413">
    <property type="term" value="F:homoserine kinase activity"/>
    <property type="evidence" value="ECO:0007669"/>
    <property type="project" value="TreeGrafter"/>
</dbReference>
<evidence type="ECO:0000313" key="4">
    <source>
        <dbReference type="Proteomes" id="UP000282311"/>
    </source>
</evidence>
<dbReference type="Gene3D" id="3.30.200.20">
    <property type="entry name" value="Phosphorylase Kinase, domain 1"/>
    <property type="match status" value="1"/>
</dbReference>
<evidence type="ECO:0000256" key="1">
    <source>
        <dbReference type="ARBA" id="ARBA00038240"/>
    </source>
</evidence>
<gene>
    <name evidence="3" type="ORF">D7M11_08780</name>
</gene>
<protein>
    <recommendedName>
        <fullName evidence="2">Aminoglycoside phosphotransferase domain-containing protein</fullName>
    </recommendedName>
</protein>
<dbReference type="Gene3D" id="3.90.1200.10">
    <property type="match status" value="1"/>
</dbReference>
<dbReference type="InterPro" id="IPR002575">
    <property type="entry name" value="Aminoglycoside_PTrfase"/>
</dbReference>
<evidence type="ECO:0000313" key="3">
    <source>
        <dbReference type="EMBL" id="RKN85172.1"/>
    </source>
</evidence>
<name>A0A3B0CIZ4_9BACL</name>
<proteinExistence type="inferred from homology"/>
<dbReference type="InterPro" id="IPR011009">
    <property type="entry name" value="Kinase-like_dom_sf"/>
</dbReference>
<dbReference type="PANTHER" id="PTHR21064">
    <property type="entry name" value="AMINOGLYCOSIDE PHOSPHOTRANSFERASE DOMAIN-CONTAINING PROTEIN-RELATED"/>
    <property type="match status" value="1"/>
</dbReference>
<sequence length="347" mass="38573">MKDERENMETREALNAYGFPPDTAVEPLFGGTANRNYTVRHDGRTFILRRRSAKYSGDGWLDYEEQYLLHMESAALPVPVPLPTVGGSRRCRMVEATFQLFPYMGGEAYEPLRTGQLERAGAMLGRLHRAAVGFRPSVRKPLPRFDDPAATAEALRRVLLGDRGMTASERLTIELMLERAERLCRELPDEAYDRLPHTIVHGDFHPANVAFRGDAVSAVYDFDWICEQPRLRDIADLVIYFAALRAGPLDGGSIYSLVQSCTFDFERAIAALCAYTREAGEVLTEAEAAVLPDLMAARLLHSRVQALAKVPPERSVGVLTGGIEGPLKWLDDNRDALAEAILAIKGR</sequence>
<dbReference type="RefSeq" id="WP_120746824.1">
    <property type="nucleotide sequence ID" value="NZ_RBAH01000005.1"/>
</dbReference>
<dbReference type="SUPFAM" id="SSF56112">
    <property type="entry name" value="Protein kinase-like (PK-like)"/>
    <property type="match status" value="1"/>
</dbReference>
<feature type="domain" description="Aminoglycoside phosphotransferase" evidence="2">
    <location>
        <begin position="26"/>
        <end position="252"/>
    </location>
</feature>
<comment type="similarity">
    <text evidence="1">Belongs to the pseudomonas-type ThrB family.</text>
</comment>
<dbReference type="InterPro" id="IPR050249">
    <property type="entry name" value="Pseudomonas-type_ThrB"/>
</dbReference>
<dbReference type="PANTHER" id="PTHR21064:SF6">
    <property type="entry name" value="AMINOGLYCOSIDE PHOSPHOTRANSFERASE DOMAIN-CONTAINING PROTEIN"/>
    <property type="match status" value="1"/>
</dbReference>